<dbReference type="Proteomes" id="UP000015100">
    <property type="component" value="Unassembled WGS sequence"/>
</dbReference>
<feature type="compositionally biased region" description="Polar residues" evidence="1">
    <location>
        <begin position="93"/>
        <end position="105"/>
    </location>
</feature>
<gene>
    <name evidence="2" type="ORF">H072_2410</name>
</gene>
<reference evidence="2 3" key="1">
    <citation type="journal article" date="2013" name="PLoS Genet.">
        <title>Genomic mechanisms accounting for the adaptation to parasitism in nematode-trapping fungi.</title>
        <authorList>
            <person name="Meerupati T."/>
            <person name="Andersson K.M."/>
            <person name="Friman E."/>
            <person name="Kumar D."/>
            <person name="Tunlid A."/>
            <person name="Ahren D."/>
        </authorList>
    </citation>
    <scope>NUCLEOTIDE SEQUENCE [LARGE SCALE GENOMIC DNA]</scope>
    <source>
        <strain evidence="2 3">CBS 200.50</strain>
    </source>
</reference>
<proteinExistence type="predicted"/>
<dbReference type="AlphaFoldDB" id="S8AL23"/>
<keyword evidence="3" id="KW-1185">Reference proteome</keyword>
<feature type="compositionally biased region" description="Basic and acidic residues" evidence="1">
    <location>
        <begin position="39"/>
        <end position="54"/>
    </location>
</feature>
<dbReference type="HOGENOM" id="CLU_769506_0_0_1"/>
<accession>S8AL23</accession>
<evidence type="ECO:0000313" key="3">
    <source>
        <dbReference type="Proteomes" id="UP000015100"/>
    </source>
</evidence>
<evidence type="ECO:0000313" key="2">
    <source>
        <dbReference type="EMBL" id="EPS43645.1"/>
    </source>
</evidence>
<organism evidence="2 3">
    <name type="scientific">Dactylellina haptotyla (strain CBS 200.50)</name>
    <name type="common">Nematode-trapping fungus</name>
    <name type="synonym">Monacrosporium haptotylum</name>
    <dbReference type="NCBI Taxonomy" id="1284197"/>
    <lineage>
        <taxon>Eukaryota</taxon>
        <taxon>Fungi</taxon>
        <taxon>Dikarya</taxon>
        <taxon>Ascomycota</taxon>
        <taxon>Pezizomycotina</taxon>
        <taxon>Orbiliomycetes</taxon>
        <taxon>Orbiliales</taxon>
        <taxon>Orbiliaceae</taxon>
        <taxon>Dactylellina</taxon>
    </lineage>
</organism>
<sequence length="360" mass="40932">MARSKKLKEIQKQKREAIKEASKALSCAIAQTASPQGDPKPDEPYETDTQDHKPAATPPMATRDTKHAATTGENEKPVTSVASRNAAAETDPTKSTETATNNEVETGSDSEIEMLPIIINRDLFDMITDISIFARWKKSKFCALDNNSLRAFIYTWAREELPTFDESRINLIDVFIVHVYQKQFWPAWVRQAIFFCIREPHNENLKWQDVSELRKAADDLEFLALLAPHFKAKAEAAFHRDFLHRFPYIKTWDEEIDGPILIDPTLEDGEIFEPDLKQEVAVSAAEKKKGKKRKKVGQSTEIGETKTAAARRGAFSATRYIGGWSNVFPDDLPHIRKIKNFDDLMDLFIMGNIEPSWFSN</sequence>
<protein>
    <submittedName>
        <fullName evidence="2">Uncharacterized protein</fullName>
    </submittedName>
</protein>
<reference evidence="3" key="2">
    <citation type="submission" date="2013-04" db="EMBL/GenBank/DDBJ databases">
        <title>Genomic mechanisms accounting for the adaptation to parasitism in nematode-trapping fungi.</title>
        <authorList>
            <person name="Ahren D.G."/>
        </authorList>
    </citation>
    <scope>NUCLEOTIDE SEQUENCE [LARGE SCALE GENOMIC DNA]</scope>
    <source>
        <strain evidence="3">CBS 200.50</strain>
    </source>
</reference>
<evidence type="ECO:0000256" key="1">
    <source>
        <dbReference type="SAM" id="MobiDB-lite"/>
    </source>
</evidence>
<dbReference type="EMBL" id="AQGS01000071">
    <property type="protein sequence ID" value="EPS43645.1"/>
    <property type="molecule type" value="Genomic_DNA"/>
</dbReference>
<name>S8AL23_DACHA</name>
<comment type="caution">
    <text evidence="2">The sequence shown here is derived from an EMBL/GenBank/DDBJ whole genome shotgun (WGS) entry which is preliminary data.</text>
</comment>
<feature type="region of interest" description="Disordered" evidence="1">
    <location>
        <begin position="20"/>
        <end position="107"/>
    </location>
</feature>
<dbReference type="OrthoDB" id="5375082at2759"/>